<evidence type="ECO:0000313" key="2">
    <source>
        <dbReference type="EMBL" id="OGI70054.1"/>
    </source>
</evidence>
<keyword evidence="1" id="KW-0732">Signal</keyword>
<name>A0A1F6VKA2_9PROT</name>
<gene>
    <name evidence="2" type="ORF">A2W18_03580</name>
</gene>
<evidence type="ECO:0000256" key="1">
    <source>
        <dbReference type="SAM" id="SignalP"/>
    </source>
</evidence>
<organism evidence="2 3">
    <name type="scientific">Candidatus Muproteobacteria bacterium RBG_16_60_9</name>
    <dbReference type="NCBI Taxonomy" id="1817755"/>
    <lineage>
        <taxon>Bacteria</taxon>
        <taxon>Pseudomonadati</taxon>
        <taxon>Pseudomonadota</taxon>
        <taxon>Candidatus Muproteobacteria</taxon>
    </lineage>
</organism>
<comment type="caution">
    <text evidence="2">The sequence shown here is derived from an EMBL/GenBank/DDBJ whole genome shotgun (WGS) entry which is preliminary data.</text>
</comment>
<dbReference type="EMBL" id="MFSP01000008">
    <property type="protein sequence ID" value="OGI70054.1"/>
    <property type="molecule type" value="Genomic_DNA"/>
</dbReference>
<protein>
    <recommendedName>
        <fullName evidence="4">DUF4198 domain-containing protein</fullName>
    </recommendedName>
</protein>
<dbReference type="Proteomes" id="UP000179076">
    <property type="component" value="Unassembled WGS sequence"/>
</dbReference>
<sequence>MKLLSAKCSGKTFCTSAALVLLALLTRTAFAHPFWVEPENFRPSVGAKVPLRLFVGEHFKGDPILYAPEQFERYVYNGPDGEHNVAGTLGDDPAGNLPIKSTGFYTIGYYSKKIELTFERIAKFEEYLKLEGLERNIALAERRFKIRKSILELYARCAKSLVKVGNADGPIDRVLGFPIELVAETDPYGIDGKIRVRLLYRGAPLEDALVIAFSKKDPLDVQRIRTDKDGRATIALNHPGVWLLNAVHMIPTGILASADWESYWASLTFERP</sequence>
<evidence type="ECO:0000313" key="3">
    <source>
        <dbReference type="Proteomes" id="UP000179076"/>
    </source>
</evidence>
<accession>A0A1F6VKA2</accession>
<evidence type="ECO:0008006" key="4">
    <source>
        <dbReference type="Google" id="ProtNLM"/>
    </source>
</evidence>
<proteinExistence type="predicted"/>
<feature type="chain" id="PRO_5009527274" description="DUF4198 domain-containing protein" evidence="1">
    <location>
        <begin position="32"/>
        <end position="272"/>
    </location>
</feature>
<feature type="signal peptide" evidence="1">
    <location>
        <begin position="1"/>
        <end position="31"/>
    </location>
</feature>
<dbReference type="AlphaFoldDB" id="A0A1F6VKA2"/>
<dbReference type="Pfam" id="PF10670">
    <property type="entry name" value="DUF4198"/>
    <property type="match status" value="1"/>
</dbReference>
<reference evidence="2 3" key="1">
    <citation type="journal article" date="2016" name="Nat. Commun.">
        <title>Thousands of microbial genomes shed light on interconnected biogeochemical processes in an aquifer system.</title>
        <authorList>
            <person name="Anantharaman K."/>
            <person name="Brown C.T."/>
            <person name="Hug L.A."/>
            <person name="Sharon I."/>
            <person name="Castelle C.J."/>
            <person name="Probst A.J."/>
            <person name="Thomas B.C."/>
            <person name="Singh A."/>
            <person name="Wilkins M.J."/>
            <person name="Karaoz U."/>
            <person name="Brodie E.L."/>
            <person name="Williams K.H."/>
            <person name="Hubbard S.S."/>
            <person name="Banfield J.F."/>
        </authorList>
    </citation>
    <scope>NUCLEOTIDE SEQUENCE [LARGE SCALE GENOMIC DNA]</scope>
</reference>
<dbReference type="InterPro" id="IPR019613">
    <property type="entry name" value="DUF4198"/>
</dbReference>